<dbReference type="InterPro" id="IPR031107">
    <property type="entry name" value="Small_HSP"/>
</dbReference>
<dbReference type="InterPro" id="IPR008978">
    <property type="entry name" value="HSP20-like_chaperone"/>
</dbReference>
<reference evidence="5 8" key="3">
    <citation type="submission" date="2020-07" db="EMBL/GenBank/DDBJ databases">
        <title>Sequencing the genomes of 1000 actinobacteria strains.</title>
        <authorList>
            <person name="Klenk H.-P."/>
        </authorList>
    </citation>
    <scope>NUCLEOTIDE SEQUENCE [LARGE SCALE GENOMIC DNA]</scope>
    <source>
        <strain evidence="5 8">DSM 45278</strain>
    </source>
</reference>
<gene>
    <name evidence="5" type="ORF">HNR06_001124</name>
    <name evidence="6" type="ORF">NOSIN_16235</name>
</gene>
<dbReference type="Proteomes" id="UP000584931">
    <property type="component" value="Unassembled WGS sequence"/>
</dbReference>
<evidence type="ECO:0000313" key="7">
    <source>
        <dbReference type="Proteomes" id="UP000189004"/>
    </source>
</evidence>
<dbReference type="Pfam" id="PF00011">
    <property type="entry name" value="HSP20"/>
    <property type="match status" value="1"/>
</dbReference>
<keyword evidence="7" id="KW-1185">Reference proteome</keyword>
<sequence>MAPKRFSNPFHGVVDMITEMNRISDSMSSMETGNAGERERGHADAWSPPTDILARGDDLVIRCEVPGVREQDVAVSLNNGILTISGERQRDEVDVVYYSSERFMGKFRREISLPEAVDEQDIEAVHGDGLLEVVVHGAANARGPRRITIRKRSKDQKP</sequence>
<name>A0A1V3C386_9ACTN</name>
<dbReference type="PROSITE" id="PS01031">
    <property type="entry name" value="SHSP"/>
    <property type="match status" value="1"/>
</dbReference>
<feature type="domain" description="SHSP" evidence="4">
    <location>
        <begin position="41"/>
        <end position="152"/>
    </location>
</feature>
<evidence type="ECO:0000313" key="8">
    <source>
        <dbReference type="Proteomes" id="UP000584931"/>
    </source>
</evidence>
<reference evidence="6" key="1">
    <citation type="submission" date="2016-08" db="EMBL/GenBank/DDBJ databases">
        <authorList>
            <person name="Seilhamer J.J."/>
        </authorList>
    </citation>
    <scope>NUCLEOTIDE SEQUENCE [LARGE SCALE GENOMIC DNA]</scope>
    <source>
        <strain evidence="6">UTMC102</strain>
    </source>
</reference>
<protein>
    <submittedName>
        <fullName evidence="5">HSP20 family protein</fullName>
    </submittedName>
    <submittedName>
        <fullName evidence="6">Heat-shock protein Hsp20</fullName>
    </submittedName>
</protein>
<evidence type="ECO:0000259" key="4">
    <source>
        <dbReference type="PROSITE" id="PS01031"/>
    </source>
</evidence>
<accession>A0A1V3C386</accession>
<evidence type="ECO:0000313" key="5">
    <source>
        <dbReference type="EMBL" id="NYH51535.1"/>
    </source>
</evidence>
<comment type="similarity">
    <text evidence="1 2">Belongs to the small heat shock protein (HSP20) family.</text>
</comment>
<comment type="caution">
    <text evidence="6">The sequence shown here is derived from an EMBL/GenBank/DDBJ whole genome shotgun (WGS) entry which is preliminary data.</text>
</comment>
<evidence type="ECO:0000313" key="6">
    <source>
        <dbReference type="EMBL" id="OOC55163.1"/>
    </source>
</evidence>
<accession>A0A7Y9XB21</accession>
<dbReference type="Proteomes" id="UP000189004">
    <property type="component" value="Unassembled WGS sequence"/>
</dbReference>
<dbReference type="EMBL" id="JACCHL010000001">
    <property type="protein sequence ID" value="NYH51535.1"/>
    <property type="molecule type" value="Genomic_DNA"/>
</dbReference>
<dbReference type="InterPro" id="IPR002068">
    <property type="entry name" value="A-crystallin/Hsp20_dom"/>
</dbReference>
<dbReference type="AlphaFoldDB" id="A0A1V3C386"/>
<dbReference type="PANTHER" id="PTHR11527">
    <property type="entry name" value="HEAT-SHOCK PROTEIN 20 FAMILY MEMBER"/>
    <property type="match status" value="1"/>
</dbReference>
<dbReference type="SUPFAM" id="SSF49764">
    <property type="entry name" value="HSP20-like chaperones"/>
    <property type="match status" value="1"/>
</dbReference>
<evidence type="ECO:0000256" key="3">
    <source>
        <dbReference type="SAM" id="MobiDB-lite"/>
    </source>
</evidence>
<evidence type="ECO:0000256" key="2">
    <source>
        <dbReference type="RuleBase" id="RU003616"/>
    </source>
</evidence>
<dbReference type="STRING" id="501010.NOSIN_16235"/>
<dbReference type="EMBL" id="MCOK01000001">
    <property type="protein sequence ID" value="OOC55163.1"/>
    <property type="molecule type" value="Genomic_DNA"/>
</dbReference>
<dbReference type="RefSeq" id="WP_077691588.1">
    <property type="nucleotide sequence ID" value="NZ_JACCHL010000001.1"/>
</dbReference>
<dbReference type="CDD" id="cd06464">
    <property type="entry name" value="ACD_sHsps-like"/>
    <property type="match status" value="1"/>
</dbReference>
<proteinExistence type="inferred from homology"/>
<evidence type="ECO:0000256" key="1">
    <source>
        <dbReference type="PROSITE-ProRule" id="PRU00285"/>
    </source>
</evidence>
<reference evidence="7" key="2">
    <citation type="submission" date="2016-08" db="EMBL/GenBank/DDBJ databases">
        <authorList>
            <person name="Tokovenko B."/>
            <person name="Kalinowski J."/>
        </authorList>
    </citation>
    <scope>NUCLEOTIDE SEQUENCE [LARGE SCALE GENOMIC DNA]</scope>
    <source>
        <strain evidence="7">UTMC102</strain>
    </source>
</reference>
<organism evidence="6 7">
    <name type="scientific">Nocardiopsis sinuspersici</name>
    <dbReference type="NCBI Taxonomy" id="501010"/>
    <lineage>
        <taxon>Bacteria</taxon>
        <taxon>Bacillati</taxon>
        <taxon>Actinomycetota</taxon>
        <taxon>Actinomycetes</taxon>
        <taxon>Streptosporangiales</taxon>
        <taxon>Nocardiopsidaceae</taxon>
        <taxon>Nocardiopsis</taxon>
    </lineage>
</organism>
<feature type="region of interest" description="Disordered" evidence="3">
    <location>
        <begin position="27"/>
        <end position="49"/>
    </location>
</feature>
<dbReference type="OrthoDB" id="3855217at2"/>
<dbReference type="Gene3D" id="2.60.40.790">
    <property type="match status" value="1"/>
</dbReference>